<evidence type="ECO:0000313" key="1">
    <source>
        <dbReference type="EMBL" id="MPM06815.1"/>
    </source>
</evidence>
<gene>
    <name evidence="1" type="ORF">SDC9_53118</name>
</gene>
<dbReference type="AlphaFoldDB" id="A0A644WSD7"/>
<dbReference type="EMBL" id="VSSQ01001268">
    <property type="protein sequence ID" value="MPM06815.1"/>
    <property type="molecule type" value="Genomic_DNA"/>
</dbReference>
<reference evidence="1" key="1">
    <citation type="submission" date="2019-08" db="EMBL/GenBank/DDBJ databases">
        <authorList>
            <person name="Kucharzyk K."/>
            <person name="Murdoch R.W."/>
            <person name="Higgins S."/>
            <person name="Loffler F."/>
        </authorList>
    </citation>
    <scope>NUCLEOTIDE SEQUENCE</scope>
</reference>
<proteinExistence type="predicted"/>
<comment type="caution">
    <text evidence="1">The sequence shown here is derived from an EMBL/GenBank/DDBJ whole genome shotgun (WGS) entry which is preliminary data.</text>
</comment>
<sequence length="36" mass="3951">MEEAVVEETTVTHVGYLMGIAHNYLIAMHLKGSDCS</sequence>
<organism evidence="1">
    <name type="scientific">bioreactor metagenome</name>
    <dbReference type="NCBI Taxonomy" id="1076179"/>
    <lineage>
        <taxon>unclassified sequences</taxon>
        <taxon>metagenomes</taxon>
        <taxon>ecological metagenomes</taxon>
    </lineage>
</organism>
<protein>
    <submittedName>
        <fullName evidence="1">Uncharacterized protein</fullName>
    </submittedName>
</protein>
<name>A0A644WSD7_9ZZZZ</name>
<accession>A0A644WSD7</accession>